<evidence type="ECO:0000313" key="2">
    <source>
        <dbReference type="Proteomes" id="UP001595536"/>
    </source>
</evidence>
<dbReference type="InterPro" id="IPR012863">
    <property type="entry name" value="DUF1636"/>
</dbReference>
<dbReference type="RefSeq" id="WP_376829350.1">
    <property type="nucleotide sequence ID" value="NZ_JBHLWR010000006.1"/>
</dbReference>
<dbReference type="EMBL" id="JBHRUV010000120">
    <property type="protein sequence ID" value="MFC3267401.1"/>
    <property type="molecule type" value="Genomic_DNA"/>
</dbReference>
<organism evidence="1 2">
    <name type="scientific">Camelimonas abortus</name>
    <dbReference type="NCBI Taxonomy" id="1017184"/>
    <lineage>
        <taxon>Bacteria</taxon>
        <taxon>Pseudomonadati</taxon>
        <taxon>Pseudomonadota</taxon>
        <taxon>Alphaproteobacteria</taxon>
        <taxon>Hyphomicrobiales</taxon>
        <taxon>Chelatococcaceae</taxon>
        <taxon>Camelimonas</taxon>
    </lineage>
</organism>
<sequence length="129" mass="13564">MTIVVCETCREATTDAQTAISEQIRPGSALAASTEAAATDASGVVVRRVNCLSNCKRGLSAAILGPTQWTYVFGDLKADSGADLVVGALLLANSDDGLMPFRPRPEALKRGMIARIPNYKNLLASKEAP</sequence>
<dbReference type="Proteomes" id="UP001595536">
    <property type="component" value="Unassembled WGS sequence"/>
</dbReference>
<evidence type="ECO:0000313" key="1">
    <source>
        <dbReference type="EMBL" id="MFC3267401.1"/>
    </source>
</evidence>
<accession>A0ABV7LHR0</accession>
<name>A0ABV7LHR0_9HYPH</name>
<dbReference type="Pfam" id="PF07845">
    <property type="entry name" value="DUF1636"/>
    <property type="match status" value="1"/>
</dbReference>
<proteinExistence type="predicted"/>
<gene>
    <name evidence="1" type="ORF">ACFOEX_13775</name>
</gene>
<reference evidence="2" key="1">
    <citation type="journal article" date="2019" name="Int. J. Syst. Evol. Microbiol.">
        <title>The Global Catalogue of Microorganisms (GCM) 10K type strain sequencing project: providing services to taxonomists for standard genome sequencing and annotation.</title>
        <authorList>
            <consortium name="The Broad Institute Genomics Platform"/>
            <consortium name="The Broad Institute Genome Sequencing Center for Infectious Disease"/>
            <person name="Wu L."/>
            <person name="Ma J."/>
        </authorList>
    </citation>
    <scope>NUCLEOTIDE SEQUENCE [LARGE SCALE GENOMIC DNA]</scope>
    <source>
        <strain evidence="2">CCM 7941</strain>
    </source>
</reference>
<comment type="caution">
    <text evidence="1">The sequence shown here is derived from an EMBL/GenBank/DDBJ whole genome shotgun (WGS) entry which is preliminary data.</text>
</comment>
<protein>
    <submittedName>
        <fullName evidence="1">DUF1636 family protein</fullName>
    </submittedName>
</protein>
<keyword evidence="2" id="KW-1185">Reference proteome</keyword>